<sequence length="82" mass="9223">TNGFLSTTRNYDLALAFALKTSKRSVDVYPTLFIIEADILLHDVVFADISSLSTYPEEEKVLFDIGCAFKIDQVIFDNSKNI</sequence>
<evidence type="ECO:0000313" key="2">
    <source>
        <dbReference type="EMBL" id="CAF4486570.1"/>
    </source>
</evidence>
<reference evidence="1" key="1">
    <citation type="submission" date="2021-02" db="EMBL/GenBank/DDBJ databases">
        <authorList>
            <person name="Nowell W R."/>
        </authorList>
    </citation>
    <scope>NUCLEOTIDE SEQUENCE</scope>
</reference>
<protein>
    <submittedName>
        <fullName evidence="1">Uncharacterized protein</fullName>
    </submittedName>
</protein>
<evidence type="ECO:0000313" key="3">
    <source>
        <dbReference type="Proteomes" id="UP000676336"/>
    </source>
</evidence>
<gene>
    <name evidence="1" type="ORF">SMN809_LOCUS34230</name>
    <name evidence="2" type="ORF">SMN809_LOCUS34271</name>
</gene>
<dbReference type="Proteomes" id="UP000676336">
    <property type="component" value="Unassembled WGS sequence"/>
</dbReference>
<accession>A0A8S2X967</accession>
<dbReference type="PROSITE" id="PS51996">
    <property type="entry name" value="TR_MART"/>
    <property type="match status" value="1"/>
</dbReference>
<proteinExistence type="predicted"/>
<feature type="non-terminal residue" evidence="1">
    <location>
        <position position="82"/>
    </location>
</feature>
<dbReference type="EMBL" id="CAJOBI010078162">
    <property type="protein sequence ID" value="CAF4486570.1"/>
    <property type="molecule type" value="Genomic_DNA"/>
</dbReference>
<comment type="caution">
    <text evidence="1">The sequence shown here is derived from an EMBL/GenBank/DDBJ whole genome shotgun (WGS) entry which is preliminary data.</text>
</comment>
<dbReference type="AlphaFoldDB" id="A0A8S2X967"/>
<dbReference type="EMBL" id="CAJOBI010077890">
    <property type="protein sequence ID" value="CAF4485559.1"/>
    <property type="molecule type" value="Genomic_DNA"/>
</dbReference>
<name>A0A8S2X967_9BILA</name>
<feature type="non-terminal residue" evidence="1">
    <location>
        <position position="1"/>
    </location>
</feature>
<dbReference type="Gene3D" id="3.90.176.10">
    <property type="entry name" value="Toxin ADP-ribosyltransferase, Chain A, domain 1"/>
    <property type="match status" value="1"/>
</dbReference>
<evidence type="ECO:0000313" key="1">
    <source>
        <dbReference type="EMBL" id="CAF4485559.1"/>
    </source>
</evidence>
<dbReference type="SUPFAM" id="SSF56399">
    <property type="entry name" value="ADP-ribosylation"/>
    <property type="match status" value="1"/>
</dbReference>
<organism evidence="1 3">
    <name type="scientific">Rotaria magnacalcarata</name>
    <dbReference type="NCBI Taxonomy" id="392030"/>
    <lineage>
        <taxon>Eukaryota</taxon>
        <taxon>Metazoa</taxon>
        <taxon>Spiralia</taxon>
        <taxon>Gnathifera</taxon>
        <taxon>Rotifera</taxon>
        <taxon>Eurotatoria</taxon>
        <taxon>Bdelloidea</taxon>
        <taxon>Philodinida</taxon>
        <taxon>Philodinidae</taxon>
        <taxon>Rotaria</taxon>
    </lineage>
</organism>